<dbReference type="EMBL" id="PTQR01000011">
    <property type="protein sequence ID" value="TKX26857.1"/>
    <property type="molecule type" value="Genomic_DNA"/>
</dbReference>
<evidence type="ECO:0000313" key="2">
    <source>
        <dbReference type="EMBL" id="TKX26857.1"/>
    </source>
</evidence>
<dbReference type="Proteomes" id="UP000308133">
    <property type="component" value="Unassembled WGS sequence"/>
</dbReference>
<name>A0A4U7BFG5_9PEZI</name>
<gene>
    <name evidence="2" type="ORF">C1H76_1012</name>
</gene>
<comment type="caution">
    <text evidence="2">The sequence shown here is derived from an EMBL/GenBank/DDBJ whole genome shotgun (WGS) entry which is preliminary data.</text>
</comment>
<accession>A0A4U7BFG5</accession>
<reference evidence="2 3" key="1">
    <citation type="submission" date="2018-02" db="EMBL/GenBank/DDBJ databases">
        <title>Draft genome sequences of Elsinoe sp., causing black scab on jojoba.</title>
        <authorList>
            <person name="Stodart B."/>
            <person name="Jeffress S."/>
            <person name="Ash G."/>
            <person name="Arun Chinnappa K."/>
        </authorList>
    </citation>
    <scope>NUCLEOTIDE SEQUENCE [LARGE SCALE GENOMIC DNA]</scope>
    <source>
        <strain evidence="2 3">Hillstone_2</strain>
    </source>
</reference>
<dbReference type="AlphaFoldDB" id="A0A4U7BFG5"/>
<organism evidence="2 3">
    <name type="scientific">Elsinoe australis</name>
    <dbReference type="NCBI Taxonomy" id="40998"/>
    <lineage>
        <taxon>Eukaryota</taxon>
        <taxon>Fungi</taxon>
        <taxon>Dikarya</taxon>
        <taxon>Ascomycota</taxon>
        <taxon>Pezizomycotina</taxon>
        <taxon>Dothideomycetes</taxon>
        <taxon>Dothideomycetidae</taxon>
        <taxon>Myriangiales</taxon>
        <taxon>Elsinoaceae</taxon>
        <taxon>Elsinoe</taxon>
    </lineage>
</organism>
<feature type="region of interest" description="Disordered" evidence="1">
    <location>
        <begin position="68"/>
        <end position="103"/>
    </location>
</feature>
<proteinExistence type="predicted"/>
<evidence type="ECO:0000256" key="1">
    <source>
        <dbReference type="SAM" id="MobiDB-lite"/>
    </source>
</evidence>
<evidence type="ECO:0000313" key="3">
    <source>
        <dbReference type="Proteomes" id="UP000308133"/>
    </source>
</evidence>
<protein>
    <submittedName>
        <fullName evidence="2">Uncharacterized protein</fullName>
    </submittedName>
</protein>
<sequence>MFPADCLPACYIEEREMEIRAARARKLELERASRAFGQPQSACSTPMASPNPGLGFFSGFFSAFTRSADSTPTTNMSRSTSSSGAVCGSASTSAATGNNNKTT</sequence>